<dbReference type="Proteomes" id="UP000474159">
    <property type="component" value="Unassembled WGS sequence"/>
</dbReference>
<sequence>MVGVLYALSIVFFGLTAWCSQAALAEVRSRLPNSFSEDDIRAAADYWVWDRNMPNRVRRYTVWEGVWSSLACASASIGLWRSGHGVGAAVVALLGVYMLLRTVWKRQQFRCQNFQ</sequence>
<dbReference type="AlphaFoldDB" id="A0A6L3SWN7"/>
<feature type="transmembrane region" description="Helical" evidence="1">
    <location>
        <begin position="6"/>
        <end position="25"/>
    </location>
</feature>
<keyword evidence="3" id="KW-1185">Reference proteome</keyword>
<reference evidence="2 3" key="1">
    <citation type="submission" date="2019-09" db="EMBL/GenBank/DDBJ databases">
        <title>YIM 48816 draft genome.</title>
        <authorList>
            <person name="Jiang L."/>
        </authorList>
    </citation>
    <scope>NUCLEOTIDE SEQUENCE [LARGE SCALE GENOMIC DNA]</scope>
    <source>
        <strain evidence="2 3">YIM 48816</strain>
    </source>
</reference>
<feature type="transmembrane region" description="Helical" evidence="1">
    <location>
        <begin position="86"/>
        <end position="104"/>
    </location>
</feature>
<evidence type="ECO:0008006" key="4">
    <source>
        <dbReference type="Google" id="ProtNLM"/>
    </source>
</evidence>
<dbReference type="RefSeq" id="WP_151002679.1">
    <property type="nucleotide sequence ID" value="NZ_BPQY01000013.1"/>
</dbReference>
<evidence type="ECO:0000256" key="1">
    <source>
        <dbReference type="SAM" id="Phobius"/>
    </source>
</evidence>
<evidence type="ECO:0000313" key="3">
    <source>
        <dbReference type="Proteomes" id="UP000474159"/>
    </source>
</evidence>
<dbReference type="EMBL" id="VZZK01000029">
    <property type="protein sequence ID" value="KAB1076561.1"/>
    <property type="molecule type" value="Genomic_DNA"/>
</dbReference>
<dbReference type="OrthoDB" id="9982623at2"/>
<proteinExistence type="predicted"/>
<gene>
    <name evidence="2" type="ORF">F6X53_22940</name>
</gene>
<keyword evidence="1" id="KW-0472">Membrane</keyword>
<evidence type="ECO:0000313" key="2">
    <source>
        <dbReference type="EMBL" id="KAB1076561.1"/>
    </source>
</evidence>
<accession>A0A6L3SWN7</accession>
<name>A0A6L3SWN7_9HYPH</name>
<keyword evidence="1" id="KW-0812">Transmembrane</keyword>
<keyword evidence="1" id="KW-1133">Transmembrane helix</keyword>
<organism evidence="2 3">
    <name type="scientific">Methylobacterium soli</name>
    <dbReference type="NCBI Taxonomy" id="553447"/>
    <lineage>
        <taxon>Bacteria</taxon>
        <taxon>Pseudomonadati</taxon>
        <taxon>Pseudomonadota</taxon>
        <taxon>Alphaproteobacteria</taxon>
        <taxon>Hyphomicrobiales</taxon>
        <taxon>Methylobacteriaceae</taxon>
        <taxon>Methylobacterium</taxon>
    </lineage>
</organism>
<comment type="caution">
    <text evidence="2">The sequence shown here is derived from an EMBL/GenBank/DDBJ whole genome shotgun (WGS) entry which is preliminary data.</text>
</comment>
<protein>
    <recommendedName>
        <fullName evidence="4">DUF1772 domain-containing protein</fullName>
    </recommendedName>
</protein>